<accession>A0A2T9Y173</accession>
<dbReference type="Proteomes" id="UP000245609">
    <property type="component" value="Unassembled WGS sequence"/>
</dbReference>
<sequence>MEVKHLLLNPGGDCVILHWQDFLRENPELYTQSLEPLPAPTLPNLPAANSPKTQEESVQAEEQLDSEILDNESEDEEDYSSKLGAQNLPDAIANDPFFARLLRNAESYSSTGPKK</sequence>
<keyword evidence="3" id="KW-1185">Reference proteome</keyword>
<dbReference type="AlphaFoldDB" id="A0A2T9Y173"/>
<dbReference type="EMBL" id="MBFS01003543">
    <property type="protein sequence ID" value="PVU86078.1"/>
    <property type="molecule type" value="Genomic_DNA"/>
</dbReference>
<evidence type="ECO:0000256" key="1">
    <source>
        <dbReference type="SAM" id="MobiDB-lite"/>
    </source>
</evidence>
<feature type="non-terminal residue" evidence="2">
    <location>
        <position position="115"/>
    </location>
</feature>
<feature type="region of interest" description="Disordered" evidence="1">
    <location>
        <begin position="34"/>
        <end position="88"/>
    </location>
</feature>
<feature type="compositionally biased region" description="Acidic residues" evidence="1">
    <location>
        <begin position="58"/>
        <end position="78"/>
    </location>
</feature>
<evidence type="ECO:0000313" key="3">
    <source>
        <dbReference type="Proteomes" id="UP000245609"/>
    </source>
</evidence>
<evidence type="ECO:0000313" key="2">
    <source>
        <dbReference type="EMBL" id="PVU86078.1"/>
    </source>
</evidence>
<reference evidence="2 3" key="1">
    <citation type="journal article" date="2018" name="MBio">
        <title>Comparative Genomics Reveals the Core Gene Toolbox for the Fungus-Insect Symbiosis.</title>
        <authorList>
            <person name="Wang Y."/>
            <person name="Stata M."/>
            <person name="Wang W."/>
            <person name="Stajich J.E."/>
            <person name="White M.M."/>
            <person name="Moncalvo J.M."/>
        </authorList>
    </citation>
    <scope>NUCLEOTIDE SEQUENCE [LARGE SCALE GENOMIC DNA]</scope>
    <source>
        <strain evidence="2 3">SC-DP-2</strain>
    </source>
</reference>
<organism evidence="2 3">
    <name type="scientific">Smittium megazygosporum</name>
    <dbReference type="NCBI Taxonomy" id="133381"/>
    <lineage>
        <taxon>Eukaryota</taxon>
        <taxon>Fungi</taxon>
        <taxon>Fungi incertae sedis</taxon>
        <taxon>Zoopagomycota</taxon>
        <taxon>Kickxellomycotina</taxon>
        <taxon>Harpellomycetes</taxon>
        <taxon>Harpellales</taxon>
        <taxon>Legeriomycetaceae</taxon>
        <taxon>Smittium</taxon>
    </lineage>
</organism>
<comment type="caution">
    <text evidence="2">The sequence shown here is derived from an EMBL/GenBank/DDBJ whole genome shotgun (WGS) entry which is preliminary data.</text>
</comment>
<dbReference type="OrthoDB" id="5600116at2759"/>
<name>A0A2T9Y173_9FUNG</name>
<proteinExistence type="predicted"/>
<protein>
    <submittedName>
        <fullName evidence="2">Uncharacterized protein</fullName>
    </submittedName>
</protein>
<gene>
    <name evidence="2" type="ORF">BB560_006821</name>
</gene>